<dbReference type="RefSeq" id="WP_072578640.1">
    <property type="nucleotide sequence ID" value="NZ_CP016020.1"/>
</dbReference>
<sequence>MNYTNQMHGGPELVTHVEPYVFQTLQTLIGKNAVVQTVRDSLRGRVMDVKPDHIVVKVGDSTFFIRCQQIVSVMPD</sequence>
<dbReference type="AlphaFoldDB" id="A0A1L3MNE2"/>
<reference evidence="1 2" key="1">
    <citation type="journal article" date="2016" name="Sci. Rep.">
        <title>Complete genome sequence and transcriptomic analysis of a novel marine strain Bacillus weihaiensis reveals the mechanism of brown algae degradation.</title>
        <authorList>
            <person name="Zhu Y."/>
            <person name="Chen P."/>
            <person name="Bao Y."/>
            <person name="Men Y."/>
            <person name="Zeng Y."/>
            <person name="Yang J."/>
            <person name="Sun J."/>
            <person name="Sun Y."/>
        </authorList>
    </citation>
    <scope>NUCLEOTIDE SEQUENCE [LARGE SCALE GENOMIC DNA]</scope>
    <source>
        <strain evidence="1 2">Alg07</strain>
    </source>
</reference>
<evidence type="ECO:0008006" key="3">
    <source>
        <dbReference type="Google" id="ProtNLM"/>
    </source>
</evidence>
<organism evidence="1 2">
    <name type="scientific">Bacillus weihaiensis</name>
    <dbReference type="NCBI Taxonomy" id="1547283"/>
    <lineage>
        <taxon>Bacteria</taxon>
        <taxon>Bacillati</taxon>
        <taxon>Bacillota</taxon>
        <taxon>Bacilli</taxon>
        <taxon>Bacillales</taxon>
        <taxon>Bacillaceae</taxon>
        <taxon>Bacillus</taxon>
    </lineage>
</organism>
<dbReference type="InterPro" id="IPR020139">
    <property type="entry name" value="DUF2642"/>
</dbReference>
<dbReference type="EMBL" id="CP016020">
    <property type="protein sequence ID" value="APH03847.1"/>
    <property type="molecule type" value="Genomic_DNA"/>
</dbReference>
<gene>
    <name evidence="1" type="ORF">A9C19_03205</name>
</gene>
<name>A0A1L3MNE2_9BACI</name>
<keyword evidence="2" id="KW-1185">Reference proteome</keyword>
<accession>A0A1L3MNE2</accession>
<dbReference type="KEGG" id="bwh:A9C19_03205"/>
<dbReference type="STRING" id="1547283.A9C19_03205"/>
<dbReference type="Pfam" id="PF10842">
    <property type="entry name" value="DUF2642"/>
    <property type="match status" value="1"/>
</dbReference>
<evidence type="ECO:0000313" key="2">
    <source>
        <dbReference type="Proteomes" id="UP000181936"/>
    </source>
</evidence>
<protein>
    <recommendedName>
        <fullName evidence="3">DUF2642 domain-containing protein</fullName>
    </recommendedName>
</protein>
<evidence type="ECO:0000313" key="1">
    <source>
        <dbReference type="EMBL" id="APH03847.1"/>
    </source>
</evidence>
<proteinExistence type="predicted"/>
<dbReference type="Proteomes" id="UP000181936">
    <property type="component" value="Chromosome"/>
</dbReference>